<dbReference type="EMBL" id="JACQAY010000106">
    <property type="protein sequence ID" value="MBI3539330.1"/>
    <property type="molecule type" value="Genomic_DNA"/>
</dbReference>
<comment type="caution">
    <text evidence="4">The sequence shown here is derived from an EMBL/GenBank/DDBJ whole genome shotgun (WGS) entry which is preliminary data.</text>
</comment>
<proteinExistence type="inferred from homology"/>
<dbReference type="InterPro" id="IPR034660">
    <property type="entry name" value="DinB/YfiT-like"/>
</dbReference>
<accession>A0A9D6QJJ6</accession>
<organism evidence="4 5">
    <name type="scientific">Eiseniibacteriota bacterium</name>
    <dbReference type="NCBI Taxonomy" id="2212470"/>
    <lineage>
        <taxon>Bacteria</taxon>
        <taxon>Candidatus Eiseniibacteriota</taxon>
    </lineage>
</organism>
<feature type="binding site" evidence="3">
    <location>
        <position position="135"/>
    </location>
    <ligand>
        <name>a divalent metal cation</name>
        <dbReference type="ChEBI" id="CHEBI:60240"/>
    </ligand>
</feature>
<protein>
    <submittedName>
        <fullName evidence="4">Damage-inducible protein DinB</fullName>
    </submittedName>
</protein>
<keyword evidence="2 3" id="KW-0479">Metal-binding</keyword>
<dbReference type="SUPFAM" id="SSF109854">
    <property type="entry name" value="DinB/YfiT-like putative metalloenzymes"/>
    <property type="match status" value="1"/>
</dbReference>
<dbReference type="Pfam" id="PF05163">
    <property type="entry name" value="DinB"/>
    <property type="match status" value="1"/>
</dbReference>
<comment type="similarity">
    <text evidence="1">Belongs to the DinB family.</text>
</comment>
<dbReference type="AlphaFoldDB" id="A0A9D6QJJ6"/>
<dbReference type="Gene3D" id="1.20.120.450">
    <property type="entry name" value="dinb family like domain"/>
    <property type="match status" value="1"/>
</dbReference>
<evidence type="ECO:0000313" key="4">
    <source>
        <dbReference type="EMBL" id="MBI3539330.1"/>
    </source>
</evidence>
<sequence>MSIRDTLLPEFDQEMASTRRVLERVPTDKGTWKPHVKSFALGHLAQLLSNMPGWITNTLTATELDLGGFPGYSFEPTPRLLEAFDKNAREARTAIAASKDADYDVMWSLTNKGRVFMSMPRGVMVRQTISHLSHHRGQMTVYLRLLDIPVPMIYGPTADERMG</sequence>
<dbReference type="InterPro" id="IPR007837">
    <property type="entry name" value="DinB"/>
</dbReference>
<feature type="binding site" evidence="3">
    <location>
        <position position="131"/>
    </location>
    <ligand>
        <name>a divalent metal cation</name>
        <dbReference type="ChEBI" id="CHEBI:60240"/>
    </ligand>
</feature>
<evidence type="ECO:0000256" key="2">
    <source>
        <dbReference type="ARBA" id="ARBA00022723"/>
    </source>
</evidence>
<evidence type="ECO:0000313" key="5">
    <source>
        <dbReference type="Proteomes" id="UP000807850"/>
    </source>
</evidence>
<evidence type="ECO:0000256" key="1">
    <source>
        <dbReference type="ARBA" id="ARBA00008635"/>
    </source>
</evidence>
<reference evidence="4" key="1">
    <citation type="submission" date="2020-07" db="EMBL/GenBank/DDBJ databases">
        <title>Huge and variable diversity of episymbiotic CPR bacteria and DPANN archaea in groundwater ecosystems.</title>
        <authorList>
            <person name="He C.Y."/>
            <person name="Keren R."/>
            <person name="Whittaker M."/>
            <person name="Farag I.F."/>
            <person name="Doudna J."/>
            <person name="Cate J.H.D."/>
            <person name="Banfield J.F."/>
        </authorList>
    </citation>
    <scope>NUCLEOTIDE SEQUENCE</scope>
    <source>
        <strain evidence="4">NC_groundwater_928_Pr1_S-0.2um_72_17</strain>
    </source>
</reference>
<dbReference type="GO" id="GO:0046872">
    <property type="term" value="F:metal ion binding"/>
    <property type="evidence" value="ECO:0007669"/>
    <property type="project" value="UniProtKB-KW"/>
</dbReference>
<gene>
    <name evidence="4" type="ORF">HY076_03555</name>
</gene>
<evidence type="ECO:0000256" key="3">
    <source>
        <dbReference type="PIRSR" id="PIRSR607837-1"/>
    </source>
</evidence>
<name>A0A9D6QJJ6_UNCEI</name>
<dbReference type="Proteomes" id="UP000807850">
    <property type="component" value="Unassembled WGS sequence"/>
</dbReference>